<dbReference type="EMBL" id="BKCJ010003894">
    <property type="protein sequence ID" value="GEU57793.1"/>
    <property type="molecule type" value="Genomic_DNA"/>
</dbReference>
<sequence>MVQERGMETGIGQEISQAFEAAIPHIFDRTREITQKLWMIGLQLIVEERVLRKMLVTNIPVTTGARFVPPPPPFNPPVRDPMVQERGMETGIGQEISRAFEAAIPHILDRTREITQKLWMIGLQLIVEERVCEKCSGSARCSCGTKGWRCSTSKYMMHTST</sequence>
<dbReference type="AlphaFoldDB" id="A0A6L2L7J3"/>
<evidence type="ECO:0000313" key="1">
    <source>
        <dbReference type="EMBL" id="GEU57793.1"/>
    </source>
</evidence>
<comment type="caution">
    <text evidence="1">The sequence shown here is derived from an EMBL/GenBank/DDBJ whole genome shotgun (WGS) entry which is preliminary data.</text>
</comment>
<name>A0A6L2L7J3_TANCI</name>
<accession>A0A6L2L7J3</accession>
<gene>
    <name evidence="1" type="ORF">Tci_029771</name>
</gene>
<organism evidence="1">
    <name type="scientific">Tanacetum cinerariifolium</name>
    <name type="common">Dalmatian daisy</name>
    <name type="synonym">Chrysanthemum cinerariifolium</name>
    <dbReference type="NCBI Taxonomy" id="118510"/>
    <lineage>
        <taxon>Eukaryota</taxon>
        <taxon>Viridiplantae</taxon>
        <taxon>Streptophyta</taxon>
        <taxon>Embryophyta</taxon>
        <taxon>Tracheophyta</taxon>
        <taxon>Spermatophyta</taxon>
        <taxon>Magnoliopsida</taxon>
        <taxon>eudicotyledons</taxon>
        <taxon>Gunneridae</taxon>
        <taxon>Pentapetalae</taxon>
        <taxon>asterids</taxon>
        <taxon>campanulids</taxon>
        <taxon>Asterales</taxon>
        <taxon>Asteraceae</taxon>
        <taxon>Asteroideae</taxon>
        <taxon>Anthemideae</taxon>
        <taxon>Anthemidinae</taxon>
        <taxon>Tanacetum</taxon>
    </lineage>
</organism>
<proteinExistence type="predicted"/>
<reference evidence="1" key="1">
    <citation type="journal article" date="2019" name="Sci. Rep.">
        <title>Draft genome of Tanacetum cinerariifolium, the natural source of mosquito coil.</title>
        <authorList>
            <person name="Yamashiro T."/>
            <person name="Shiraishi A."/>
            <person name="Satake H."/>
            <person name="Nakayama K."/>
        </authorList>
    </citation>
    <scope>NUCLEOTIDE SEQUENCE</scope>
</reference>
<protein>
    <submittedName>
        <fullName evidence="1">Uncharacterized protein</fullName>
    </submittedName>
</protein>